<dbReference type="EMBL" id="LAZR01065811">
    <property type="protein sequence ID" value="KKK54802.1"/>
    <property type="molecule type" value="Genomic_DNA"/>
</dbReference>
<evidence type="ECO:0000313" key="1">
    <source>
        <dbReference type="EMBL" id="KKK54802.1"/>
    </source>
</evidence>
<dbReference type="AlphaFoldDB" id="A0A0F8WD83"/>
<accession>A0A0F8WD83</accession>
<dbReference type="InterPro" id="IPR016024">
    <property type="entry name" value="ARM-type_fold"/>
</dbReference>
<protein>
    <submittedName>
        <fullName evidence="1">Uncharacterized protein</fullName>
    </submittedName>
</protein>
<proteinExistence type="predicted"/>
<dbReference type="SUPFAM" id="SSF48371">
    <property type="entry name" value="ARM repeat"/>
    <property type="match status" value="1"/>
</dbReference>
<sequence length="224" mass="25995">MNGNQQSTDLAFEAWVSHVFDQSIEDSAHYSMDEYTPEPSPVTAVQYLTRVFESADTTLDRFADEPLNQALWEMLNDVSSNSMSALLADDVPWPVRQECIRSIGDLFERLFAERCSQHLSYKDEPEANPLNLVCYMWWDIFPTWGDPDNASCLERDTEILQVMQRILSLDCMACQESALHGLGHWQMHYPEQTQRMIDDYLQRHGRLRAELKDYAMAARRGYVQ</sequence>
<name>A0A0F8WD83_9ZZZZ</name>
<organism evidence="1">
    <name type="scientific">marine sediment metagenome</name>
    <dbReference type="NCBI Taxonomy" id="412755"/>
    <lineage>
        <taxon>unclassified sequences</taxon>
        <taxon>metagenomes</taxon>
        <taxon>ecological metagenomes</taxon>
    </lineage>
</organism>
<comment type="caution">
    <text evidence="1">The sequence shown here is derived from an EMBL/GenBank/DDBJ whole genome shotgun (WGS) entry which is preliminary data.</text>
</comment>
<gene>
    <name evidence="1" type="ORF">LCGC14_3081030</name>
</gene>
<reference evidence="1" key="1">
    <citation type="journal article" date="2015" name="Nature">
        <title>Complex archaea that bridge the gap between prokaryotes and eukaryotes.</title>
        <authorList>
            <person name="Spang A."/>
            <person name="Saw J.H."/>
            <person name="Jorgensen S.L."/>
            <person name="Zaremba-Niedzwiedzka K."/>
            <person name="Martijn J."/>
            <person name="Lind A.E."/>
            <person name="van Eijk R."/>
            <person name="Schleper C."/>
            <person name="Guy L."/>
            <person name="Ettema T.J."/>
        </authorList>
    </citation>
    <scope>NUCLEOTIDE SEQUENCE</scope>
</reference>